<dbReference type="EC" id="3.1.1.45" evidence="2"/>
<feature type="domain" description="Dienelactone hydrolase" evidence="1">
    <location>
        <begin position="16"/>
        <end position="236"/>
    </location>
</feature>
<dbReference type="RefSeq" id="WP_183368739.1">
    <property type="nucleotide sequence ID" value="NZ_BAABHL010000104.1"/>
</dbReference>
<dbReference type="Gene3D" id="3.40.50.1820">
    <property type="entry name" value="alpha/beta hydrolase"/>
    <property type="match status" value="1"/>
</dbReference>
<dbReference type="InterPro" id="IPR029058">
    <property type="entry name" value="AB_hydrolase_fold"/>
</dbReference>
<accession>A0A840EZJ5</accession>
<keyword evidence="2" id="KW-0378">Hydrolase</keyword>
<reference evidence="2 3" key="1">
    <citation type="submission" date="2020-08" db="EMBL/GenBank/DDBJ databases">
        <title>Sequencing the genomes of 1000 actinobacteria strains.</title>
        <authorList>
            <person name="Klenk H.-P."/>
        </authorList>
    </citation>
    <scope>NUCLEOTIDE SEQUENCE [LARGE SCALE GENOMIC DNA]</scope>
    <source>
        <strain evidence="2 3">DSM 45298</strain>
    </source>
</reference>
<keyword evidence="3" id="KW-1185">Reference proteome</keyword>
<comment type="caution">
    <text evidence="2">The sequence shown here is derived from an EMBL/GenBank/DDBJ whole genome shotgun (WGS) entry which is preliminary data.</text>
</comment>
<dbReference type="InterPro" id="IPR051049">
    <property type="entry name" value="Dienelactone_hydrolase-like"/>
</dbReference>
<evidence type="ECO:0000313" key="3">
    <source>
        <dbReference type="Proteomes" id="UP000551501"/>
    </source>
</evidence>
<organism evidence="2 3">
    <name type="scientific">Gordonia humi</name>
    <dbReference type="NCBI Taxonomy" id="686429"/>
    <lineage>
        <taxon>Bacteria</taxon>
        <taxon>Bacillati</taxon>
        <taxon>Actinomycetota</taxon>
        <taxon>Actinomycetes</taxon>
        <taxon>Mycobacteriales</taxon>
        <taxon>Gordoniaceae</taxon>
        <taxon>Gordonia</taxon>
    </lineage>
</organism>
<dbReference type="GO" id="GO:0008806">
    <property type="term" value="F:carboxymethylenebutenolidase activity"/>
    <property type="evidence" value="ECO:0007669"/>
    <property type="project" value="UniProtKB-EC"/>
</dbReference>
<dbReference type="InterPro" id="IPR002925">
    <property type="entry name" value="Dienelactn_hydro"/>
</dbReference>
<dbReference type="AlphaFoldDB" id="A0A840EZJ5"/>
<evidence type="ECO:0000259" key="1">
    <source>
        <dbReference type="Pfam" id="PF01738"/>
    </source>
</evidence>
<proteinExistence type="predicted"/>
<gene>
    <name evidence="2" type="ORF">BKA16_000112</name>
</gene>
<protein>
    <submittedName>
        <fullName evidence="2">Carboxymethylenebutenolidase</fullName>
        <ecNumber evidence="2">3.1.1.45</ecNumber>
    </submittedName>
</protein>
<dbReference type="SUPFAM" id="SSF53474">
    <property type="entry name" value="alpha/beta-Hydrolases"/>
    <property type="match status" value="1"/>
</dbReference>
<dbReference type="Proteomes" id="UP000551501">
    <property type="component" value="Unassembled WGS sequence"/>
</dbReference>
<sequence>MTHPVESEFIDVEGLRAFVARPSSEPAVDAGMLLLPMITGIGSQVREFAEEIAASTGAVALSWDPWHGKSSDDTGFDELAHLHEELEDAVAVAEQQTLLRHLRSELGLTKVGVVGWCLGGRFAFILGGLDQDLANVLAFHPTVPGEPAPTHSHDAVALAAQISAPTFLAYPGKDSIVPKENFLGLQSALQSREHAPSIIHLYPQAKHGFSDQRRHNEEVNASAYGLSWPQALSFIAATTAP</sequence>
<evidence type="ECO:0000313" key="2">
    <source>
        <dbReference type="EMBL" id="MBB4133560.1"/>
    </source>
</evidence>
<dbReference type="PANTHER" id="PTHR46623">
    <property type="entry name" value="CARBOXYMETHYLENEBUTENOLIDASE-RELATED"/>
    <property type="match status" value="1"/>
</dbReference>
<dbReference type="Pfam" id="PF01738">
    <property type="entry name" value="DLH"/>
    <property type="match status" value="1"/>
</dbReference>
<dbReference type="EMBL" id="JACIFP010000001">
    <property type="protein sequence ID" value="MBB4133560.1"/>
    <property type="molecule type" value="Genomic_DNA"/>
</dbReference>
<dbReference type="PANTHER" id="PTHR46623:SF6">
    <property type="entry name" value="ALPHA_BETA-HYDROLASES SUPERFAMILY PROTEIN"/>
    <property type="match status" value="1"/>
</dbReference>
<name>A0A840EZJ5_9ACTN</name>